<evidence type="ECO:0008006" key="4">
    <source>
        <dbReference type="Google" id="ProtNLM"/>
    </source>
</evidence>
<gene>
    <name evidence="2" type="ORF">AUP74_03097</name>
</gene>
<keyword evidence="3" id="KW-1185">Reference proteome</keyword>
<dbReference type="PATRIC" id="fig|1769779.3.peg.3074"/>
<dbReference type="InterPro" id="IPR032314">
    <property type="entry name" value="DUF4845"/>
</dbReference>
<dbReference type="EMBL" id="CP014143">
    <property type="protein sequence ID" value="AOS98463.1"/>
    <property type="molecule type" value="Genomic_DNA"/>
</dbReference>
<dbReference type="STRING" id="1769779.AUP74_03097"/>
<dbReference type="RefSeq" id="WP_069948322.1">
    <property type="nucleotide sequence ID" value="NZ_CP014143.1"/>
</dbReference>
<evidence type="ECO:0000313" key="3">
    <source>
        <dbReference type="Proteomes" id="UP000095672"/>
    </source>
</evidence>
<dbReference type="Pfam" id="PF16137">
    <property type="entry name" value="DUF4845"/>
    <property type="match status" value="1"/>
</dbReference>
<accession>A0A1C9WBE2</accession>
<reference evidence="3" key="1">
    <citation type="submission" date="2016-01" db="EMBL/GenBank/DDBJ databases">
        <title>Complete genome sequence of Microbulbifer sp. CCB-MM1, a halophile isolated from Matang Mangrove Forest, Perak.</title>
        <authorList>
            <person name="Moh T.H."/>
            <person name="Dinesh B."/>
            <person name="Lau N.-S."/>
            <person name="Go F."/>
            <person name="Alexander Chong S.-C."/>
        </authorList>
    </citation>
    <scope>NUCLEOTIDE SEQUENCE [LARGE SCALE GENOMIC DNA]</scope>
    <source>
        <strain evidence="3">CCB-MM1</strain>
    </source>
</reference>
<dbReference type="Proteomes" id="UP000095672">
    <property type="component" value="Chromosome"/>
</dbReference>
<keyword evidence="1" id="KW-0812">Transmembrane</keyword>
<keyword evidence="1" id="KW-0472">Membrane</keyword>
<protein>
    <recommendedName>
        <fullName evidence="4">DUF4845 domain-containing protein</fullName>
    </recommendedName>
</protein>
<evidence type="ECO:0000313" key="2">
    <source>
        <dbReference type="EMBL" id="AOS98463.1"/>
    </source>
</evidence>
<dbReference type="KEGG" id="micc:AUP74_03097"/>
<feature type="transmembrane region" description="Helical" evidence="1">
    <location>
        <begin position="17"/>
        <end position="34"/>
    </location>
</feature>
<organism evidence="2 3">
    <name type="scientific">Microbulbifer aggregans</name>
    <dbReference type="NCBI Taxonomy" id="1769779"/>
    <lineage>
        <taxon>Bacteria</taxon>
        <taxon>Pseudomonadati</taxon>
        <taxon>Pseudomonadota</taxon>
        <taxon>Gammaproteobacteria</taxon>
        <taxon>Cellvibrionales</taxon>
        <taxon>Microbulbiferaceae</taxon>
        <taxon>Microbulbifer</taxon>
    </lineage>
</organism>
<evidence type="ECO:0000256" key="1">
    <source>
        <dbReference type="SAM" id="Phobius"/>
    </source>
</evidence>
<name>A0A1C9WBE2_9GAMM</name>
<dbReference type="OrthoDB" id="6367393at2"/>
<sequence length="146" mass="16857">MSGQLQTSLRRQRGMSYWGWLMVVAVFGFVLTCVSKMGPAYIDAYYVDEGLRKLAENPSLRDLNRGEIKRELDRFFLINNVRGEPTKAVQVIRGADSMLVSVDYELRQPLIYNIDVVMKFNKQLNTAKADLCCEPLVDLEQFRKRD</sequence>
<dbReference type="AlphaFoldDB" id="A0A1C9WBE2"/>
<keyword evidence="1" id="KW-1133">Transmembrane helix</keyword>
<proteinExistence type="predicted"/>